<proteinExistence type="predicted"/>
<protein>
    <submittedName>
        <fullName evidence="1">Uncharacterized protein</fullName>
    </submittedName>
</protein>
<dbReference type="EMBL" id="DRSK01000110">
    <property type="protein sequence ID" value="HHE07652.1"/>
    <property type="molecule type" value="Genomic_DNA"/>
</dbReference>
<organism evidence="1">
    <name type="scientific">Chlorobaculum parvum</name>
    <dbReference type="NCBI Taxonomy" id="274539"/>
    <lineage>
        <taxon>Bacteria</taxon>
        <taxon>Pseudomonadati</taxon>
        <taxon>Chlorobiota</taxon>
        <taxon>Chlorobiia</taxon>
        <taxon>Chlorobiales</taxon>
        <taxon>Chlorobiaceae</taxon>
        <taxon>Chlorobaculum</taxon>
    </lineage>
</organism>
<reference evidence="1" key="1">
    <citation type="journal article" date="2020" name="mSystems">
        <title>Genome- and Community-Level Interaction Insights into Carbon Utilization and Element Cycling Functions of Hydrothermarchaeota in Hydrothermal Sediment.</title>
        <authorList>
            <person name="Zhou Z."/>
            <person name="Liu Y."/>
            <person name="Xu W."/>
            <person name="Pan J."/>
            <person name="Luo Z.H."/>
            <person name="Li M."/>
        </authorList>
    </citation>
    <scope>NUCLEOTIDE SEQUENCE [LARGE SCALE GENOMIC DNA]</scope>
    <source>
        <strain evidence="1">HyVt-628</strain>
    </source>
</reference>
<sequence length="121" mass="13189">MQEQAIVDAAAKVFERFHVVSVVRPDAEGSRVQSTTLPYGPVQTFCSIDEAYRVSEDRPGVLFYVKPENSPLSRQERSLLINAMAYGLSIATMTCGSLCEDTTLAGMAARFGVQLIELGVN</sequence>
<gene>
    <name evidence="1" type="ORF">ENL01_01865</name>
</gene>
<comment type="caution">
    <text evidence="1">The sequence shown here is derived from an EMBL/GenBank/DDBJ whole genome shotgun (WGS) entry which is preliminary data.</text>
</comment>
<evidence type="ECO:0000313" key="1">
    <source>
        <dbReference type="EMBL" id="HHE07652.1"/>
    </source>
</evidence>
<dbReference type="AlphaFoldDB" id="A0A7C5H9W3"/>
<dbReference type="Gene3D" id="3.40.50.720">
    <property type="entry name" value="NAD(P)-binding Rossmann-like Domain"/>
    <property type="match status" value="1"/>
</dbReference>
<name>A0A7C5H9W3_9CHLB</name>
<dbReference type="Proteomes" id="UP000886059">
    <property type="component" value="Unassembled WGS sequence"/>
</dbReference>
<accession>A0A7C5H9W3</accession>